<dbReference type="Pfam" id="PF00619">
    <property type="entry name" value="CARD"/>
    <property type="match status" value="1"/>
</dbReference>
<keyword evidence="4" id="KW-0391">Immunity</keyword>
<dbReference type="PROSITE" id="PS50209">
    <property type="entry name" value="CARD"/>
    <property type="match status" value="1"/>
</dbReference>
<dbReference type="Pfam" id="PF02758">
    <property type="entry name" value="PYRIN"/>
    <property type="match status" value="1"/>
</dbReference>
<proteinExistence type="predicted"/>
<feature type="domain" description="CARD" evidence="7">
    <location>
        <begin position="112"/>
        <end position="200"/>
    </location>
</feature>
<dbReference type="PANTHER" id="PTHR46985:SF2">
    <property type="entry name" value="APOPTOSIS-ASSOCIATED SPECK-LIKE PROTEIN CONTAINING A CARD"/>
    <property type="match status" value="1"/>
</dbReference>
<dbReference type="CDD" id="cd08330">
    <property type="entry name" value="CARD_ASC_NALP1"/>
    <property type="match status" value="1"/>
</dbReference>
<dbReference type="AlphaFoldDB" id="A0A8C4W886"/>
<keyword evidence="6" id="KW-1271">Inflammasome</keyword>
<dbReference type="OrthoDB" id="10058437at2759"/>
<dbReference type="GO" id="GO:0042981">
    <property type="term" value="P:regulation of apoptotic process"/>
    <property type="evidence" value="ECO:0007669"/>
    <property type="project" value="InterPro"/>
</dbReference>
<dbReference type="Proteomes" id="UP000694390">
    <property type="component" value="Unassembled WGS sequence"/>
</dbReference>
<dbReference type="InterPro" id="IPR011029">
    <property type="entry name" value="DEATH-like_dom_sf"/>
</dbReference>
<reference evidence="9" key="2">
    <citation type="submission" date="2025-09" db="UniProtKB">
        <authorList>
            <consortium name="Ensembl"/>
        </authorList>
    </citation>
    <scope>IDENTIFICATION</scope>
</reference>
<evidence type="ECO:0000256" key="4">
    <source>
        <dbReference type="ARBA" id="ARBA00022859"/>
    </source>
</evidence>
<dbReference type="CDD" id="cd08321">
    <property type="entry name" value="Pyrin_ASC-like"/>
    <property type="match status" value="1"/>
</dbReference>
<evidence type="ECO:0000256" key="5">
    <source>
        <dbReference type="ARBA" id="ARBA00023198"/>
    </source>
</evidence>
<dbReference type="GeneTree" id="ENSGT00940000161873"/>
<organism evidence="9 10">
    <name type="scientific">Gopherus evgoodei</name>
    <name type="common">Goodes thornscrub tortoise</name>
    <dbReference type="NCBI Taxonomy" id="1825980"/>
    <lineage>
        <taxon>Eukaryota</taxon>
        <taxon>Metazoa</taxon>
        <taxon>Chordata</taxon>
        <taxon>Craniata</taxon>
        <taxon>Vertebrata</taxon>
        <taxon>Euteleostomi</taxon>
        <taxon>Archelosauria</taxon>
        <taxon>Testudinata</taxon>
        <taxon>Testudines</taxon>
        <taxon>Cryptodira</taxon>
        <taxon>Durocryptodira</taxon>
        <taxon>Testudinoidea</taxon>
        <taxon>Testudinidae</taxon>
        <taxon>Gopherus</taxon>
    </lineage>
</organism>
<dbReference type="GO" id="GO:0061702">
    <property type="term" value="C:canonical inflammasome complex"/>
    <property type="evidence" value="ECO:0007669"/>
    <property type="project" value="UniProtKB-SubCell"/>
</dbReference>
<dbReference type="SMART" id="SM01289">
    <property type="entry name" value="PYRIN"/>
    <property type="match status" value="1"/>
</dbReference>
<dbReference type="PANTHER" id="PTHR46985">
    <property type="entry name" value="NACHT, LRR AND PYD DOMAINS-CONTAINING PROTEIN 1"/>
    <property type="match status" value="1"/>
</dbReference>
<evidence type="ECO:0000256" key="3">
    <source>
        <dbReference type="ARBA" id="ARBA00022588"/>
    </source>
</evidence>
<comment type="subcellular location">
    <subcellularLocation>
        <location evidence="1">Inflammasome</location>
    </subcellularLocation>
</comment>
<keyword evidence="10" id="KW-1185">Reference proteome</keyword>
<dbReference type="GO" id="GO:0045087">
    <property type="term" value="P:innate immune response"/>
    <property type="evidence" value="ECO:0007669"/>
    <property type="project" value="UniProtKB-KW"/>
</dbReference>
<evidence type="ECO:0000313" key="10">
    <source>
        <dbReference type="Proteomes" id="UP000694390"/>
    </source>
</evidence>
<accession>A0A8C4W886</accession>
<dbReference type="PROSITE" id="PS50824">
    <property type="entry name" value="DAPIN"/>
    <property type="match status" value="1"/>
</dbReference>
<sequence>SGCTQNLLLEALDDLGEDNFKRFKNKLRAAPLEERYKAISWLQLEKGDPVDVSNLLISHYGERYGVEVTVQVLGDINQRDLAERLTTCETRARNVPGHDKPLFILSPLPHPHPHLDEHFVSQHREQLIQQVMAVDGILDSLCGSVLDLEQIQSIRAERSSMEKMRKLYELVPKWDNDCKDRLYQALKEKHRPLVEELEGI</sequence>
<evidence type="ECO:0000259" key="8">
    <source>
        <dbReference type="PROSITE" id="PS50824"/>
    </source>
</evidence>
<dbReference type="GO" id="GO:0006954">
    <property type="term" value="P:inflammatory response"/>
    <property type="evidence" value="ECO:0007669"/>
    <property type="project" value="UniProtKB-KW"/>
</dbReference>
<keyword evidence="2" id="KW-0963">Cytoplasm</keyword>
<evidence type="ECO:0008006" key="11">
    <source>
        <dbReference type="Google" id="ProtNLM"/>
    </source>
</evidence>
<name>A0A8C4W886_9SAUR</name>
<dbReference type="InterPro" id="IPR051249">
    <property type="entry name" value="NLRP_Inflammasome"/>
</dbReference>
<reference evidence="9" key="1">
    <citation type="submission" date="2025-08" db="UniProtKB">
        <authorList>
            <consortium name="Ensembl"/>
        </authorList>
    </citation>
    <scope>IDENTIFICATION</scope>
</reference>
<keyword evidence="3" id="KW-0399">Innate immunity</keyword>
<evidence type="ECO:0000256" key="1">
    <source>
        <dbReference type="ARBA" id="ARBA00004110"/>
    </source>
</evidence>
<evidence type="ECO:0000259" key="7">
    <source>
        <dbReference type="PROSITE" id="PS50209"/>
    </source>
</evidence>
<dbReference type="SUPFAM" id="SSF47986">
    <property type="entry name" value="DEATH domain"/>
    <property type="match status" value="2"/>
</dbReference>
<protein>
    <recommendedName>
        <fullName evidence="11">Pyrin domain-containing protein</fullName>
    </recommendedName>
</protein>
<dbReference type="InterPro" id="IPR001315">
    <property type="entry name" value="CARD"/>
</dbReference>
<dbReference type="FunFam" id="1.10.533.10:FF:000013">
    <property type="entry name" value="Apoptosis-associated speck-like protein containing a CARD"/>
    <property type="match status" value="1"/>
</dbReference>
<dbReference type="InterPro" id="IPR004020">
    <property type="entry name" value="DAPIN"/>
</dbReference>
<evidence type="ECO:0000256" key="2">
    <source>
        <dbReference type="ARBA" id="ARBA00022490"/>
    </source>
</evidence>
<dbReference type="Ensembl" id="ENSGEVT00005014125.1">
    <property type="protein sequence ID" value="ENSGEVP00005013485.1"/>
    <property type="gene ID" value="ENSGEVG00005009426.1"/>
</dbReference>
<evidence type="ECO:0000313" key="9">
    <source>
        <dbReference type="Ensembl" id="ENSGEVP00005013485.1"/>
    </source>
</evidence>
<feature type="domain" description="Pyrin" evidence="8">
    <location>
        <begin position="1"/>
        <end position="91"/>
    </location>
</feature>
<dbReference type="InterPro" id="IPR033516">
    <property type="entry name" value="CARD8/ASC/NALP1_CARD"/>
</dbReference>
<evidence type="ECO:0000256" key="6">
    <source>
        <dbReference type="ARBA" id="ARBA00023233"/>
    </source>
</evidence>
<keyword evidence="5" id="KW-0395">Inflammatory response</keyword>
<dbReference type="Gene3D" id="1.10.533.10">
    <property type="entry name" value="Death Domain, Fas"/>
    <property type="match status" value="2"/>
</dbReference>